<name>A0A922P391_9HYPH</name>
<protein>
    <submittedName>
        <fullName evidence="2">Uncharacterized protein</fullName>
    </submittedName>
</protein>
<dbReference type="EMBL" id="JOKJ01000017">
    <property type="protein sequence ID" value="KEQ06126.1"/>
    <property type="molecule type" value="Genomic_DNA"/>
</dbReference>
<dbReference type="RefSeq" id="WP_037166548.1">
    <property type="nucleotide sequence ID" value="NZ_CAJXID010000013.1"/>
</dbReference>
<organism evidence="2 3">
    <name type="scientific">Pseudorhizobium pelagicum</name>
    <dbReference type="NCBI Taxonomy" id="1509405"/>
    <lineage>
        <taxon>Bacteria</taxon>
        <taxon>Pseudomonadati</taxon>
        <taxon>Pseudomonadota</taxon>
        <taxon>Alphaproteobacteria</taxon>
        <taxon>Hyphomicrobiales</taxon>
        <taxon>Rhizobiaceae</taxon>
        <taxon>Rhizobium/Agrobacterium group</taxon>
        <taxon>Pseudorhizobium</taxon>
    </lineage>
</organism>
<proteinExistence type="predicted"/>
<feature type="transmembrane region" description="Helical" evidence="1">
    <location>
        <begin position="20"/>
        <end position="41"/>
    </location>
</feature>
<accession>A0A922P391</accession>
<dbReference type="AlphaFoldDB" id="A0A922P391"/>
<sequence>MMIEKREDTPEQRAAPLLPVAILGSVVLAITVYLFVGSMLLDEDENGDATMEPTAHEQPAGG</sequence>
<evidence type="ECO:0000313" key="3">
    <source>
        <dbReference type="Proteomes" id="UP000052167"/>
    </source>
</evidence>
<dbReference type="OrthoDB" id="8421451at2"/>
<dbReference type="Proteomes" id="UP000052167">
    <property type="component" value="Unassembled WGS sequence"/>
</dbReference>
<evidence type="ECO:0000256" key="1">
    <source>
        <dbReference type="SAM" id="Phobius"/>
    </source>
</evidence>
<evidence type="ECO:0000313" key="2">
    <source>
        <dbReference type="EMBL" id="KEQ06126.1"/>
    </source>
</evidence>
<gene>
    <name evidence="2" type="ORF">GV68_07560</name>
</gene>
<keyword evidence="1" id="KW-0472">Membrane</keyword>
<keyword evidence="1" id="KW-1133">Transmembrane helix</keyword>
<reference evidence="2 3" key="1">
    <citation type="submission" date="2014-06" db="EMBL/GenBank/DDBJ databases">
        <title>Rhizobium pelagicum/R2-400B4.</title>
        <authorList>
            <person name="Kimes N.E."/>
            <person name="Lopez-Perez M."/>
        </authorList>
    </citation>
    <scope>NUCLEOTIDE SEQUENCE [LARGE SCALE GENOMIC DNA]</scope>
    <source>
        <strain evidence="2 3">R2-400B4</strain>
    </source>
</reference>
<comment type="caution">
    <text evidence="2">The sequence shown here is derived from an EMBL/GenBank/DDBJ whole genome shotgun (WGS) entry which is preliminary data.</text>
</comment>
<keyword evidence="1" id="KW-0812">Transmembrane</keyword>
<keyword evidence="3" id="KW-1185">Reference proteome</keyword>